<organism evidence="8 9">
    <name type="scientific">Rhodococcus spelaei</name>
    <dbReference type="NCBI Taxonomy" id="2546320"/>
    <lineage>
        <taxon>Bacteria</taxon>
        <taxon>Bacillati</taxon>
        <taxon>Actinomycetota</taxon>
        <taxon>Actinomycetes</taxon>
        <taxon>Mycobacteriales</taxon>
        <taxon>Nocardiaceae</taxon>
        <taxon>Rhodococcus</taxon>
    </lineage>
</organism>
<comment type="caution">
    <text evidence="8">The sequence shown here is derived from an EMBL/GenBank/DDBJ whole genome shotgun (WGS) entry which is preliminary data.</text>
</comment>
<dbReference type="Pfam" id="PF04029">
    <property type="entry name" value="2-ph_phosp"/>
    <property type="match status" value="1"/>
</dbReference>
<proteinExistence type="inferred from homology"/>
<reference evidence="8 9" key="1">
    <citation type="submission" date="2019-06" db="EMBL/GenBank/DDBJ databases">
        <title>Rhodococcus spaelei sp. nov., isolated from a cave.</title>
        <authorList>
            <person name="Lee S.D."/>
        </authorList>
    </citation>
    <scope>NUCLEOTIDE SEQUENCE [LARGE SCALE GENOMIC DNA]</scope>
    <source>
        <strain evidence="8 9">C9-5</strain>
    </source>
</reference>
<dbReference type="Gene3D" id="3.90.1560.10">
    <property type="entry name" value="ComB-like"/>
    <property type="match status" value="1"/>
</dbReference>
<dbReference type="GO" id="GO:0050532">
    <property type="term" value="F:2-phosphosulfolactate phosphatase activity"/>
    <property type="evidence" value="ECO:0007669"/>
    <property type="project" value="UniProtKB-EC"/>
</dbReference>
<accession>A0A541B9A7</accession>
<evidence type="ECO:0000256" key="4">
    <source>
        <dbReference type="ARBA" id="ARBA00021948"/>
    </source>
</evidence>
<name>A0A541B9A7_9NOCA</name>
<evidence type="ECO:0000256" key="1">
    <source>
        <dbReference type="ARBA" id="ARBA00001946"/>
    </source>
</evidence>
<evidence type="ECO:0000256" key="6">
    <source>
        <dbReference type="ARBA" id="ARBA00022842"/>
    </source>
</evidence>
<sequence>MPPAHRQGDYRVRFDWGPAGAAALVRDCDVAVVVDVLSFTTTLTVALDAGTAVYPYRWDPSSAAGYAAERDAVVAVGRSRAAAGEISLSPASVRATPAPARLVLPSPNGSALCFGLAESGVEVVGASLRNASAVATWVRESGADRVAVIAAGERWPDGTLRPAVEDLWGAGAVLSALGVAQDRCAPESRSAAEVFVASSGDLTARLRDCASGRELIEKGFAQDVEIAAEFDASAVVPVLRGEAFVDAAVTA</sequence>
<evidence type="ECO:0000313" key="8">
    <source>
        <dbReference type="EMBL" id="TQF68883.1"/>
    </source>
</evidence>
<dbReference type="GO" id="GO:0050545">
    <property type="term" value="F:sulfopyruvate decarboxylase activity"/>
    <property type="evidence" value="ECO:0007669"/>
    <property type="project" value="TreeGrafter"/>
</dbReference>
<dbReference type="GO" id="GO:0000287">
    <property type="term" value="F:magnesium ion binding"/>
    <property type="evidence" value="ECO:0007669"/>
    <property type="project" value="InterPro"/>
</dbReference>
<comment type="similarity">
    <text evidence="2">Belongs to the ComB family.</text>
</comment>
<dbReference type="EMBL" id="VIGH01000005">
    <property type="protein sequence ID" value="TQF68883.1"/>
    <property type="molecule type" value="Genomic_DNA"/>
</dbReference>
<evidence type="ECO:0000313" key="9">
    <source>
        <dbReference type="Proteomes" id="UP000316256"/>
    </source>
</evidence>
<keyword evidence="9" id="KW-1185">Reference proteome</keyword>
<evidence type="ECO:0000256" key="3">
    <source>
        <dbReference type="ARBA" id="ARBA00012953"/>
    </source>
</evidence>
<keyword evidence="6" id="KW-0460">Magnesium</keyword>
<evidence type="ECO:0000256" key="2">
    <source>
        <dbReference type="ARBA" id="ARBA00009997"/>
    </source>
</evidence>
<dbReference type="OrthoDB" id="8588453at2"/>
<protein>
    <recommendedName>
        <fullName evidence="4">Probable 2-phosphosulfolactate phosphatase</fullName>
        <ecNumber evidence="3">3.1.3.71</ecNumber>
    </recommendedName>
</protein>
<dbReference type="EC" id="3.1.3.71" evidence="3"/>
<dbReference type="InterPro" id="IPR005238">
    <property type="entry name" value="ComB-like"/>
</dbReference>
<evidence type="ECO:0000256" key="7">
    <source>
        <dbReference type="ARBA" id="ARBA00033711"/>
    </source>
</evidence>
<dbReference type="PANTHER" id="PTHR37311">
    <property type="entry name" value="2-PHOSPHOSULFOLACTATE PHOSPHATASE-RELATED"/>
    <property type="match status" value="1"/>
</dbReference>
<gene>
    <name evidence="8" type="ORF">FK531_12740</name>
</gene>
<keyword evidence="5" id="KW-0378">Hydrolase</keyword>
<dbReference type="InterPro" id="IPR036702">
    <property type="entry name" value="ComB-like_sf"/>
</dbReference>
<comment type="catalytic activity">
    <reaction evidence="7">
        <text>(2R)-O-phospho-3-sulfolactate + H2O = (2R)-3-sulfolactate + phosphate</text>
        <dbReference type="Rhea" id="RHEA:23416"/>
        <dbReference type="ChEBI" id="CHEBI:15377"/>
        <dbReference type="ChEBI" id="CHEBI:15597"/>
        <dbReference type="ChEBI" id="CHEBI:43474"/>
        <dbReference type="ChEBI" id="CHEBI:58738"/>
        <dbReference type="EC" id="3.1.3.71"/>
    </reaction>
</comment>
<evidence type="ECO:0000256" key="5">
    <source>
        <dbReference type="ARBA" id="ARBA00022801"/>
    </source>
</evidence>
<dbReference type="PANTHER" id="PTHR37311:SF1">
    <property type="entry name" value="2-PHOSPHOSULFOLACTATE PHOSPHATASE-RELATED"/>
    <property type="match status" value="1"/>
</dbReference>
<dbReference type="SUPFAM" id="SSF142823">
    <property type="entry name" value="ComB-like"/>
    <property type="match status" value="1"/>
</dbReference>
<dbReference type="Proteomes" id="UP000316256">
    <property type="component" value="Unassembled WGS sequence"/>
</dbReference>
<dbReference type="AlphaFoldDB" id="A0A541B9A7"/>
<comment type="cofactor">
    <cofactor evidence="1">
        <name>Mg(2+)</name>
        <dbReference type="ChEBI" id="CHEBI:18420"/>
    </cofactor>
</comment>